<evidence type="ECO:0000313" key="3">
    <source>
        <dbReference type="Proteomes" id="UP001196413"/>
    </source>
</evidence>
<evidence type="ECO:0000256" key="1">
    <source>
        <dbReference type="SAM" id="MobiDB-lite"/>
    </source>
</evidence>
<dbReference type="Proteomes" id="UP001196413">
    <property type="component" value="Unassembled WGS sequence"/>
</dbReference>
<accession>A0AAD5QIU7</accession>
<dbReference type="AlphaFoldDB" id="A0AAD5QIU7"/>
<feature type="region of interest" description="Disordered" evidence="1">
    <location>
        <begin position="1"/>
        <end position="23"/>
    </location>
</feature>
<evidence type="ECO:0000313" key="2">
    <source>
        <dbReference type="EMBL" id="KAJ1348491.1"/>
    </source>
</evidence>
<reference evidence="2" key="1">
    <citation type="submission" date="2021-06" db="EMBL/GenBank/DDBJ databases">
        <title>Parelaphostrongylus tenuis whole genome reference sequence.</title>
        <authorList>
            <person name="Garwood T.J."/>
            <person name="Larsen P.A."/>
            <person name="Fountain-Jones N.M."/>
            <person name="Garbe J.R."/>
            <person name="Macchietto M.G."/>
            <person name="Kania S.A."/>
            <person name="Gerhold R.W."/>
            <person name="Richards J.E."/>
            <person name="Wolf T.M."/>
        </authorList>
    </citation>
    <scope>NUCLEOTIDE SEQUENCE</scope>
    <source>
        <strain evidence="2">MNPRO001-30</strain>
        <tissue evidence="2">Meninges</tissue>
    </source>
</reference>
<dbReference type="EMBL" id="JAHQIW010000514">
    <property type="protein sequence ID" value="KAJ1348491.1"/>
    <property type="molecule type" value="Genomic_DNA"/>
</dbReference>
<gene>
    <name evidence="2" type="ORF">KIN20_003803</name>
</gene>
<protein>
    <submittedName>
        <fullName evidence="2">Uncharacterized protein</fullName>
    </submittedName>
</protein>
<organism evidence="2 3">
    <name type="scientific">Parelaphostrongylus tenuis</name>
    <name type="common">Meningeal worm</name>
    <dbReference type="NCBI Taxonomy" id="148309"/>
    <lineage>
        <taxon>Eukaryota</taxon>
        <taxon>Metazoa</taxon>
        <taxon>Ecdysozoa</taxon>
        <taxon>Nematoda</taxon>
        <taxon>Chromadorea</taxon>
        <taxon>Rhabditida</taxon>
        <taxon>Rhabditina</taxon>
        <taxon>Rhabditomorpha</taxon>
        <taxon>Strongyloidea</taxon>
        <taxon>Metastrongylidae</taxon>
        <taxon>Parelaphostrongylus</taxon>
    </lineage>
</organism>
<proteinExistence type="predicted"/>
<name>A0AAD5QIU7_PARTN</name>
<sequence length="64" mass="7224">MDKPFVTSTDESHSRTTKTKRVSPRTFHVRNAGLTLSILQCFDVSVLCSVPPRYTTINEVHNFG</sequence>
<keyword evidence="3" id="KW-1185">Reference proteome</keyword>
<comment type="caution">
    <text evidence="2">The sequence shown here is derived from an EMBL/GenBank/DDBJ whole genome shotgun (WGS) entry which is preliminary data.</text>
</comment>